<feature type="transmembrane region" description="Helical" evidence="1">
    <location>
        <begin position="325"/>
        <end position="346"/>
    </location>
</feature>
<dbReference type="AlphaFoldDB" id="A0A564WDW2"/>
<protein>
    <submittedName>
        <fullName evidence="2">Uncharacterized protein</fullName>
    </submittedName>
</protein>
<feature type="transmembrane region" description="Helical" evidence="1">
    <location>
        <begin position="367"/>
        <end position="387"/>
    </location>
</feature>
<organism evidence="2 3">
    <name type="scientific">Candidatus Defluviicoccus seviourii</name>
    <dbReference type="NCBI Taxonomy" id="2565273"/>
    <lineage>
        <taxon>Bacteria</taxon>
        <taxon>Pseudomonadati</taxon>
        <taxon>Pseudomonadota</taxon>
        <taxon>Alphaproteobacteria</taxon>
        <taxon>Rhodospirillales</taxon>
        <taxon>Rhodospirillaceae</taxon>
        <taxon>Defluviicoccus</taxon>
    </lineage>
</organism>
<comment type="caution">
    <text evidence="2">The sequence shown here is derived from an EMBL/GenBank/DDBJ whole genome shotgun (WGS) entry which is preliminary data.</text>
</comment>
<gene>
    <name evidence="2" type="ORF">DF3PA_200021</name>
</gene>
<reference evidence="2" key="1">
    <citation type="submission" date="2018-11" db="EMBL/GenBank/DDBJ databases">
        <authorList>
            <person name="Onetto C."/>
        </authorList>
    </citation>
    <scope>NUCLEOTIDE SEQUENCE [LARGE SCALE GENOMIC DNA]</scope>
</reference>
<evidence type="ECO:0000313" key="2">
    <source>
        <dbReference type="EMBL" id="VUX46339.1"/>
    </source>
</evidence>
<proteinExistence type="predicted"/>
<feature type="transmembrane region" description="Helical" evidence="1">
    <location>
        <begin position="129"/>
        <end position="149"/>
    </location>
</feature>
<feature type="transmembrane region" description="Helical" evidence="1">
    <location>
        <begin position="79"/>
        <end position="97"/>
    </location>
</feature>
<keyword evidence="1" id="KW-1133">Transmembrane helix</keyword>
<feature type="transmembrane region" description="Helical" evidence="1">
    <location>
        <begin position="169"/>
        <end position="188"/>
    </location>
</feature>
<feature type="transmembrane region" description="Helical" evidence="1">
    <location>
        <begin position="103"/>
        <end position="122"/>
    </location>
</feature>
<feature type="transmembrane region" description="Helical" evidence="1">
    <location>
        <begin position="53"/>
        <end position="72"/>
    </location>
</feature>
<keyword evidence="3" id="KW-1185">Reference proteome</keyword>
<dbReference type="EMBL" id="UXAT02000013">
    <property type="protein sequence ID" value="VUX46339.1"/>
    <property type="molecule type" value="Genomic_DNA"/>
</dbReference>
<feature type="transmembrane region" description="Helical" evidence="1">
    <location>
        <begin position="195"/>
        <end position="211"/>
    </location>
</feature>
<accession>A0A564WDW2</accession>
<feature type="transmembrane region" description="Helical" evidence="1">
    <location>
        <begin position="217"/>
        <end position="232"/>
    </location>
</feature>
<evidence type="ECO:0000256" key="1">
    <source>
        <dbReference type="SAM" id="Phobius"/>
    </source>
</evidence>
<name>A0A564WDW2_9PROT</name>
<keyword evidence="1" id="KW-0812">Transmembrane</keyword>
<feature type="transmembrane region" description="Helical" evidence="1">
    <location>
        <begin position="239"/>
        <end position="256"/>
    </location>
</feature>
<dbReference type="Proteomes" id="UP000326641">
    <property type="component" value="Unassembled WGS sequence"/>
</dbReference>
<feature type="transmembrane region" description="Helical" evidence="1">
    <location>
        <begin position="14"/>
        <end position="33"/>
    </location>
</feature>
<evidence type="ECO:0000313" key="3">
    <source>
        <dbReference type="Proteomes" id="UP000326641"/>
    </source>
</evidence>
<sequence length="401" mass="45135">MILAPAKILPSKRLALQITYLVGLATLSVLLYIEPHLRFENPSFTLSNALLSDILRAWLAISILLYTYYYRFFLSRTPFFLALICLVVLYTRVFFTPSPVNEVLILTPITIFVICSAFSVHVSISRSRYTYALGSLLVLSCLSFTYSIINASTFHFAAGTPLEAQRFTFTFESAGAPITIIVSMSLLIAGKRLSLSFLSLFSVALAFIRLFTAASKGSIAISLVIVFSLLLIKLSMRSIFILVLLLTLVMSTFYLFNDTDSFYHYLQVIEARSLSHDTFFARFDEAFNDWHAFLARPLLGWGRFVPGANFFGEPSYGHFALTGTIARFGLPCGLMLLYFVVRVFILQIRRSFAFWTSDIRAPISAGLFIYVIYLLIMGNPLFLYPAFGFLPLLVPATLEEE</sequence>
<keyword evidence="1" id="KW-0472">Membrane</keyword>